<name>A0A5C8Z9E5_9GAMM</name>
<sequence length="299" mass="32978">MNPADSTISAFDRLSFTIFIALAVHALIIFGVSFTSSHSSSKSPTLDVTLSLHAENKITQDEADFLSDKDQQGSGTLDQKALLKSTEEAEIEDNKIFQTSDLEQQITFAELSQRNSRIISTDSSAQNSTPTPSEASESNSQLTPNANQTQLNNITDVATLKAMLDSSRQEYANRPRVRTLTALSAKRAVDAAYIFHWLEKVERIGNQNYPIAARQNRLTGAVRLSVQINADGTLKSVTVSQSSGHALLDQAAKQIVYLAAPFEPLTAEMLQGMNTLEIIRTWHFRVDNRFEASRSDLLE</sequence>
<dbReference type="SUPFAM" id="SSF74653">
    <property type="entry name" value="TolA/TonB C-terminal domain"/>
    <property type="match status" value="1"/>
</dbReference>
<dbReference type="EMBL" id="VKAD01000001">
    <property type="protein sequence ID" value="TXR54347.1"/>
    <property type="molecule type" value="Genomic_DNA"/>
</dbReference>
<dbReference type="GO" id="GO:0098797">
    <property type="term" value="C:plasma membrane protein complex"/>
    <property type="evidence" value="ECO:0007669"/>
    <property type="project" value="TreeGrafter"/>
</dbReference>
<comment type="caution">
    <text evidence="13">The sequence shown here is derived from an EMBL/GenBank/DDBJ whole genome shotgun (WGS) entry which is preliminary data.</text>
</comment>
<organism evidence="13 14">
    <name type="scientific">Reinekea thalattae</name>
    <dbReference type="NCBI Taxonomy" id="2593301"/>
    <lineage>
        <taxon>Bacteria</taxon>
        <taxon>Pseudomonadati</taxon>
        <taxon>Pseudomonadota</taxon>
        <taxon>Gammaproteobacteria</taxon>
        <taxon>Oceanospirillales</taxon>
        <taxon>Saccharospirillaceae</taxon>
        <taxon>Reinekea</taxon>
    </lineage>
</organism>
<evidence type="ECO:0000256" key="5">
    <source>
        <dbReference type="ARBA" id="ARBA00022519"/>
    </source>
</evidence>
<accession>A0A5C8Z9E5</accession>
<evidence type="ECO:0000256" key="6">
    <source>
        <dbReference type="ARBA" id="ARBA00022692"/>
    </source>
</evidence>
<keyword evidence="4" id="KW-1003">Cell membrane</keyword>
<reference evidence="13 14" key="1">
    <citation type="submission" date="2019-07" db="EMBL/GenBank/DDBJ databases">
        <title>Reinekea sp. strain SSH23 genome sequencing and assembly.</title>
        <authorList>
            <person name="Kim I."/>
        </authorList>
    </citation>
    <scope>NUCLEOTIDE SEQUENCE [LARGE SCALE GENOMIC DNA]</scope>
    <source>
        <strain evidence="13 14">SSH23</strain>
    </source>
</reference>
<feature type="region of interest" description="Disordered" evidence="10">
    <location>
        <begin position="120"/>
        <end position="148"/>
    </location>
</feature>
<evidence type="ECO:0000259" key="12">
    <source>
        <dbReference type="PROSITE" id="PS52015"/>
    </source>
</evidence>
<evidence type="ECO:0000256" key="7">
    <source>
        <dbReference type="ARBA" id="ARBA00022927"/>
    </source>
</evidence>
<dbReference type="OrthoDB" id="9803361at2"/>
<proteinExistence type="inferred from homology"/>
<dbReference type="GO" id="GO:0055085">
    <property type="term" value="P:transmembrane transport"/>
    <property type="evidence" value="ECO:0007669"/>
    <property type="project" value="InterPro"/>
</dbReference>
<dbReference type="GO" id="GO:0031992">
    <property type="term" value="F:energy transducer activity"/>
    <property type="evidence" value="ECO:0007669"/>
    <property type="project" value="TreeGrafter"/>
</dbReference>
<feature type="domain" description="TonB C-terminal" evidence="12">
    <location>
        <begin position="194"/>
        <end position="293"/>
    </location>
</feature>
<keyword evidence="5" id="KW-0997">Cell inner membrane</keyword>
<dbReference type="InterPro" id="IPR051045">
    <property type="entry name" value="TonB-dependent_transducer"/>
</dbReference>
<keyword evidence="14" id="KW-1185">Reference proteome</keyword>
<evidence type="ECO:0000313" key="13">
    <source>
        <dbReference type="EMBL" id="TXR54347.1"/>
    </source>
</evidence>
<comment type="similarity">
    <text evidence="2">Belongs to the TonB family.</text>
</comment>
<comment type="subcellular location">
    <subcellularLocation>
        <location evidence="1">Cell inner membrane</location>
        <topology evidence="1">Single-pass membrane protein</topology>
        <orientation evidence="1">Periplasmic side</orientation>
    </subcellularLocation>
</comment>
<evidence type="ECO:0000256" key="4">
    <source>
        <dbReference type="ARBA" id="ARBA00022475"/>
    </source>
</evidence>
<dbReference type="PANTHER" id="PTHR33446">
    <property type="entry name" value="PROTEIN TONB-RELATED"/>
    <property type="match status" value="1"/>
</dbReference>
<gene>
    <name evidence="13" type="ORF">FME95_07370</name>
</gene>
<dbReference type="Gene3D" id="3.30.1150.10">
    <property type="match status" value="1"/>
</dbReference>
<evidence type="ECO:0000256" key="11">
    <source>
        <dbReference type="SAM" id="Phobius"/>
    </source>
</evidence>
<feature type="transmembrane region" description="Helical" evidence="11">
    <location>
        <begin position="14"/>
        <end position="34"/>
    </location>
</feature>
<dbReference type="RefSeq" id="WP_147713745.1">
    <property type="nucleotide sequence ID" value="NZ_VKAD01000001.1"/>
</dbReference>
<evidence type="ECO:0000256" key="1">
    <source>
        <dbReference type="ARBA" id="ARBA00004383"/>
    </source>
</evidence>
<keyword evidence="9 11" id="KW-0472">Membrane</keyword>
<evidence type="ECO:0000313" key="14">
    <source>
        <dbReference type="Proteomes" id="UP000321764"/>
    </source>
</evidence>
<evidence type="ECO:0000256" key="9">
    <source>
        <dbReference type="ARBA" id="ARBA00023136"/>
    </source>
</evidence>
<dbReference type="PROSITE" id="PS52015">
    <property type="entry name" value="TONB_CTD"/>
    <property type="match status" value="1"/>
</dbReference>
<evidence type="ECO:0000256" key="2">
    <source>
        <dbReference type="ARBA" id="ARBA00006555"/>
    </source>
</evidence>
<evidence type="ECO:0000256" key="8">
    <source>
        <dbReference type="ARBA" id="ARBA00022989"/>
    </source>
</evidence>
<dbReference type="InterPro" id="IPR037682">
    <property type="entry name" value="TonB_C"/>
</dbReference>
<protein>
    <submittedName>
        <fullName evidence="13">Energy transducer TonB</fullName>
    </submittedName>
</protein>
<dbReference type="PANTHER" id="PTHR33446:SF11">
    <property type="entry name" value="TONB3"/>
    <property type="match status" value="1"/>
</dbReference>
<dbReference type="InterPro" id="IPR006260">
    <property type="entry name" value="TonB/TolA_C"/>
</dbReference>
<evidence type="ECO:0000256" key="10">
    <source>
        <dbReference type="SAM" id="MobiDB-lite"/>
    </source>
</evidence>
<keyword evidence="8 11" id="KW-1133">Transmembrane helix</keyword>
<dbReference type="NCBIfam" id="TIGR01352">
    <property type="entry name" value="tonB_Cterm"/>
    <property type="match status" value="1"/>
</dbReference>
<keyword evidence="7" id="KW-0653">Protein transport</keyword>
<dbReference type="Pfam" id="PF03544">
    <property type="entry name" value="TonB_C"/>
    <property type="match status" value="1"/>
</dbReference>
<dbReference type="GO" id="GO:0015031">
    <property type="term" value="P:protein transport"/>
    <property type="evidence" value="ECO:0007669"/>
    <property type="project" value="UniProtKB-KW"/>
</dbReference>
<dbReference type="Proteomes" id="UP000321764">
    <property type="component" value="Unassembled WGS sequence"/>
</dbReference>
<keyword evidence="6 11" id="KW-0812">Transmembrane</keyword>
<keyword evidence="3" id="KW-0813">Transport</keyword>
<dbReference type="AlphaFoldDB" id="A0A5C8Z9E5"/>
<evidence type="ECO:0000256" key="3">
    <source>
        <dbReference type="ARBA" id="ARBA00022448"/>
    </source>
</evidence>